<dbReference type="KEGG" id="ccu:Ccur_00760"/>
<dbReference type="GO" id="GO:0003955">
    <property type="term" value="F:NAD(P)H dehydrogenase (quinone) activity"/>
    <property type="evidence" value="ECO:0007669"/>
    <property type="project" value="TreeGrafter"/>
</dbReference>
<evidence type="ECO:0000259" key="2">
    <source>
        <dbReference type="Pfam" id="PF02525"/>
    </source>
</evidence>
<dbReference type="GO" id="GO:0009055">
    <property type="term" value="F:electron transfer activity"/>
    <property type="evidence" value="ECO:0007669"/>
    <property type="project" value="TreeGrafter"/>
</dbReference>
<dbReference type="Gene3D" id="3.40.50.360">
    <property type="match status" value="1"/>
</dbReference>
<dbReference type="AlphaFoldDB" id="C7MLK3"/>
<evidence type="ECO:0000313" key="3">
    <source>
        <dbReference type="EMBL" id="ACU93809.1"/>
    </source>
</evidence>
<gene>
    <name evidence="3" type="ordered locus">Ccur_00760</name>
</gene>
<dbReference type="OrthoDB" id="9798454at2"/>
<dbReference type="Pfam" id="PF02525">
    <property type="entry name" value="Flavodoxin_2"/>
    <property type="match status" value="1"/>
</dbReference>
<proteinExistence type="predicted"/>
<organism evidence="3 4">
    <name type="scientific">Cryptobacterium curtum (strain ATCC 700683 / DSM 15641 / CCUG 43107 / 12-3)</name>
    <dbReference type="NCBI Taxonomy" id="469378"/>
    <lineage>
        <taxon>Bacteria</taxon>
        <taxon>Bacillati</taxon>
        <taxon>Actinomycetota</taxon>
        <taxon>Coriobacteriia</taxon>
        <taxon>Eggerthellales</taxon>
        <taxon>Eggerthellaceae</taxon>
        <taxon>Cryptobacterium</taxon>
    </lineage>
</organism>
<dbReference type="InterPro" id="IPR003680">
    <property type="entry name" value="Flavodoxin_fold"/>
</dbReference>
<dbReference type="PANTHER" id="PTHR47307">
    <property type="entry name" value="GLUTATHIONE-REGULATED POTASSIUM-EFFLUX SYSTEM ANCILLARY PROTEIN KEFG"/>
    <property type="match status" value="1"/>
</dbReference>
<name>C7MLK3_CRYCD</name>
<dbReference type="SUPFAM" id="SSF52218">
    <property type="entry name" value="Flavoproteins"/>
    <property type="match status" value="1"/>
</dbReference>
<accession>C7MLK3</accession>
<dbReference type="EMBL" id="CP001682">
    <property type="protein sequence ID" value="ACU93809.1"/>
    <property type="molecule type" value="Genomic_DNA"/>
</dbReference>
<feature type="domain" description="Flavodoxin-like fold" evidence="2">
    <location>
        <begin position="3"/>
        <end position="173"/>
    </location>
</feature>
<dbReference type="eggNOG" id="COG2249">
    <property type="taxonomic scope" value="Bacteria"/>
</dbReference>
<reference evidence="3 4" key="1">
    <citation type="journal article" date="2009" name="Stand. Genomic Sci.">
        <title>Complete genome sequence of Cryptobacterium curtum type strain (12-3).</title>
        <authorList>
            <person name="Mavrommatis K."/>
            <person name="Pukall R."/>
            <person name="Rohde C."/>
            <person name="Chen F."/>
            <person name="Sims D."/>
            <person name="Brettin T."/>
            <person name="Kuske C."/>
            <person name="Detter J.C."/>
            <person name="Han C."/>
            <person name="Lapidus A."/>
            <person name="Copeland A."/>
            <person name="Glavina Del Rio T."/>
            <person name="Nolan M."/>
            <person name="Lucas S."/>
            <person name="Tice H."/>
            <person name="Cheng J.F."/>
            <person name="Bruce D."/>
            <person name="Goodwin L."/>
            <person name="Pitluck S."/>
            <person name="Ovchinnikova G."/>
            <person name="Pati A."/>
            <person name="Ivanova N."/>
            <person name="Chen A."/>
            <person name="Palaniappan K."/>
            <person name="Chain P."/>
            <person name="D'haeseleer P."/>
            <person name="Goker M."/>
            <person name="Bristow J."/>
            <person name="Eisen J.A."/>
            <person name="Markowitz V."/>
            <person name="Hugenholtz P."/>
            <person name="Rohde M."/>
            <person name="Klenk H.P."/>
            <person name="Kyrpides N.C."/>
        </authorList>
    </citation>
    <scope>NUCLEOTIDE SEQUENCE [LARGE SCALE GENOMIC DNA]</scope>
    <source>
        <strain evidence="4">ATCC 700683 / DSM 15641 / 12-3</strain>
    </source>
</reference>
<keyword evidence="1" id="KW-0560">Oxidoreductase</keyword>
<dbReference type="STRING" id="469378.Ccur_00760"/>
<dbReference type="InterPro" id="IPR029039">
    <property type="entry name" value="Flavoprotein-like_sf"/>
</dbReference>
<dbReference type="InterPro" id="IPR046980">
    <property type="entry name" value="KefG/KefF"/>
</dbReference>
<dbReference type="GO" id="GO:0010181">
    <property type="term" value="F:FMN binding"/>
    <property type="evidence" value="ECO:0007669"/>
    <property type="project" value="TreeGrafter"/>
</dbReference>
<evidence type="ECO:0000313" key="4">
    <source>
        <dbReference type="Proteomes" id="UP000000954"/>
    </source>
</evidence>
<sequence length="185" mass="20353">MANILIVSGHPDLAHDSVANVTIRQALQEKLPEAEFDDLGTLYPDYQFDVASEQQKLERADIIVFQYPVFWYHFPALLQKWMEDVFLRGFSHGSTGDKLKGKKVVVSLTTGAPAAFYEGAEAGFPLQILLAPLEATCNLTQMKLVGQVLTGDVSYASRNDAAAKASMIERARAHASQLAELVRSI</sequence>
<dbReference type="HOGENOM" id="CLU_058643_0_2_11"/>
<dbReference type="RefSeq" id="WP_012802498.1">
    <property type="nucleotide sequence ID" value="NC_013170.1"/>
</dbReference>
<dbReference type="PANTHER" id="PTHR47307:SF1">
    <property type="entry name" value="GLUTATHIONE-REGULATED POTASSIUM-EFFLUX SYSTEM ANCILLARY PROTEIN KEFG"/>
    <property type="match status" value="1"/>
</dbReference>
<keyword evidence="4" id="KW-1185">Reference proteome</keyword>
<evidence type="ECO:0000256" key="1">
    <source>
        <dbReference type="ARBA" id="ARBA00023002"/>
    </source>
</evidence>
<dbReference type="Proteomes" id="UP000000954">
    <property type="component" value="Chromosome"/>
</dbReference>
<protein>
    <submittedName>
        <fullName evidence="3">Putative NADPH-quinone reductase (Modulator of drug activity B)</fullName>
    </submittedName>
</protein>